<evidence type="ECO:0000313" key="3">
    <source>
        <dbReference type="Proteomes" id="UP000187406"/>
    </source>
</evidence>
<comment type="caution">
    <text evidence="2">The sequence shown here is derived from an EMBL/GenBank/DDBJ whole genome shotgun (WGS) entry which is preliminary data.</text>
</comment>
<dbReference type="Proteomes" id="UP000187406">
    <property type="component" value="Unassembled WGS sequence"/>
</dbReference>
<feature type="signal peptide" evidence="1">
    <location>
        <begin position="1"/>
        <end position="20"/>
    </location>
</feature>
<evidence type="ECO:0000256" key="1">
    <source>
        <dbReference type="SAM" id="SignalP"/>
    </source>
</evidence>
<feature type="chain" id="PRO_5013111868" evidence="1">
    <location>
        <begin position="21"/>
        <end position="125"/>
    </location>
</feature>
<organism evidence="2 3">
    <name type="scientific">Cephalotus follicularis</name>
    <name type="common">Albany pitcher plant</name>
    <dbReference type="NCBI Taxonomy" id="3775"/>
    <lineage>
        <taxon>Eukaryota</taxon>
        <taxon>Viridiplantae</taxon>
        <taxon>Streptophyta</taxon>
        <taxon>Embryophyta</taxon>
        <taxon>Tracheophyta</taxon>
        <taxon>Spermatophyta</taxon>
        <taxon>Magnoliopsida</taxon>
        <taxon>eudicotyledons</taxon>
        <taxon>Gunneridae</taxon>
        <taxon>Pentapetalae</taxon>
        <taxon>rosids</taxon>
        <taxon>fabids</taxon>
        <taxon>Oxalidales</taxon>
        <taxon>Cephalotaceae</taxon>
        <taxon>Cephalotus</taxon>
    </lineage>
</organism>
<dbReference type="InParanoid" id="A0A1Q3BP04"/>
<keyword evidence="1" id="KW-0732">Signal</keyword>
<dbReference type="STRING" id="3775.A0A1Q3BP04"/>
<sequence>MHTFIAAWGFFSVTLEDVTALYHLPLIGDLGVSNIIFSNDEQDQVATLCDLITVAWKHRFQIVPEDKTVSSAPPNSWIHYFFQELDKNNKAYESDDLKANLKLSVFLAMWLLRHVFPGSPQDRVS</sequence>
<protein>
    <submittedName>
        <fullName evidence="2">PMD domain-containing protein</fullName>
    </submittedName>
</protein>
<dbReference type="AlphaFoldDB" id="A0A1Q3BP04"/>
<keyword evidence="3" id="KW-1185">Reference proteome</keyword>
<dbReference type="OrthoDB" id="1194658at2759"/>
<reference evidence="3" key="1">
    <citation type="submission" date="2016-04" db="EMBL/GenBank/DDBJ databases">
        <title>Cephalotus genome sequencing.</title>
        <authorList>
            <person name="Fukushima K."/>
            <person name="Hasebe M."/>
            <person name="Fang X."/>
        </authorList>
    </citation>
    <scope>NUCLEOTIDE SEQUENCE [LARGE SCALE GENOMIC DNA]</scope>
    <source>
        <strain evidence="3">cv. St1</strain>
    </source>
</reference>
<evidence type="ECO:0000313" key="2">
    <source>
        <dbReference type="EMBL" id="GAV69777.1"/>
    </source>
</evidence>
<proteinExistence type="predicted"/>
<accession>A0A1Q3BP04</accession>
<name>A0A1Q3BP04_CEPFO</name>
<gene>
    <name evidence="2" type="ORF">CFOL_v3_13278</name>
</gene>
<dbReference type="EMBL" id="BDDD01000750">
    <property type="protein sequence ID" value="GAV69777.1"/>
    <property type="molecule type" value="Genomic_DNA"/>
</dbReference>